<evidence type="ECO:0000259" key="1">
    <source>
        <dbReference type="Pfam" id="PF24924"/>
    </source>
</evidence>
<organism evidence="2 3">
    <name type="scientific">Gossypium arboreum</name>
    <name type="common">Tree cotton</name>
    <name type="synonym">Gossypium nanking</name>
    <dbReference type="NCBI Taxonomy" id="29729"/>
    <lineage>
        <taxon>Eukaryota</taxon>
        <taxon>Viridiplantae</taxon>
        <taxon>Streptophyta</taxon>
        <taxon>Embryophyta</taxon>
        <taxon>Tracheophyta</taxon>
        <taxon>Spermatophyta</taxon>
        <taxon>Magnoliopsida</taxon>
        <taxon>eudicotyledons</taxon>
        <taxon>Gunneridae</taxon>
        <taxon>Pentapetalae</taxon>
        <taxon>rosids</taxon>
        <taxon>malvids</taxon>
        <taxon>Malvales</taxon>
        <taxon>Malvaceae</taxon>
        <taxon>Malvoideae</taxon>
        <taxon>Gossypium</taxon>
    </lineage>
</organism>
<name>A0ABR0QBB9_GOSAR</name>
<dbReference type="EMBL" id="JARKNE010000004">
    <property type="protein sequence ID" value="KAK5836595.1"/>
    <property type="molecule type" value="Genomic_DNA"/>
</dbReference>
<dbReference type="PANTHER" id="PTHR48200:SF1">
    <property type="entry name" value="AMINOTRANSFERASE-LIKE PLANT MOBILE DOMAIN-CONTAINING PROTEIN"/>
    <property type="match status" value="1"/>
</dbReference>
<sequence length="152" mass="17718">MESEFSDKVEYNAFTQKWSENTQLEKGDSLAKGELKEIWSRWDGEMKQLFYHNYGDMSYLLDIKVDKHLFRAVAQFWNSAYSCFTFGKVDLTPTIEEYKALLRCPKFQTNKIYSRIVNVPTFVKRLMNITGMSEQLVVARVQQKGDGKCTLG</sequence>
<dbReference type="InterPro" id="IPR056647">
    <property type="entry name" value="DUF7745"/>
</dbReference>
<accession>A0ABR0QBB9</accession>
<evidence type="ECO:0000313" key="2">
    <source>
        <dbReference type="EMBL" id="KAK5836595.1"/>
    </source>
</evidence>
<evidence type="ECO:0000313" key="3">
    <source>
        <dbReference type="Proteomes" id="UP001358586"/>
    </source>
</evidence>
<dbReference type="Proteomes" id="UP001358586">
    <property type="component" value="Chromosome 4"/>
</dbReference>
<reference evidence="2 3" key="1">
    <citation type="submission" date="2023-03" db="EMBL/GenBank/DDBJ databases">
        <title>WGS of Gossypium arboreum.</title>
        <authorList>
            <person name="Yu D."/>
        </authorList>
    </citation>
    <scope>NUCLEOTIDE SEQUENCE [LARGE SCALE GENOMIC DNA]</scope>
    <source>
        <tissue evidence="2">Leaf</tissue>
    </source>
</reference>
<protein>
    <recommendedName>
        <fullName evidence="1">DUF7745 domain-containing protein</fullName>
    </recommendedName>
</protein>
<dbReference type="Pfam" id="PF24924">
    <property type="entry name" value="DUF7745"/>
    <property type="match status" value="1"/>
</dbReference>
<dbReference type="PANTHER" id="PTHR48200">
    <property type="entry name" value="PROTEIN, PUTATIVE-RELATED"/>
    <property type="match status" value="1"/>
</dbReference>
<comment type="caution">
    <text evidence="2">The sequence shown here is derived from an EMBL/GenBank/DDBJ whole genome shotgun (WGS) entry which is preliminary data.</text>
</comment>
<gene>
    <name evidence="2" type="ORF">PVK06_012389</name>
</gene>
<keyword evidence="3" id="KW-1185">Reference proteome</keyword>
<proteinExistence type="predicted"/>
<feature type="domain" description="DUF7745" evidence="1">
    <location>
        <begin position="42"/>
        <end position="146"/>
    </location>
</feature>